<dbReference type="RefSeq" id="WP_016255045.1">
    <property type="nucleotide sequence ID" value="NZ_ALWO02000032.1"/>
</dbReference>
<dbReference type="PROSITE" id="PS51677">
    <property type="entry name" value="NODB"/>
    <property type="match status" value="1"/>
</dbReference>
<evidence type="ECO:0000256" key="2">
    <source>
        <dbReference type="ARBA" id="ARBA00022801"/>
    </source>
</evidence>
<reference evidence="4 5" key="1">
    <citation type="journal article" date="2013" name="Genome Announc.">
        <title>Draft Genome Sequence of Indibacter alkaliphilus Strain LW1T, Isolated from Lonar Lake, a Haloalkaline Lake in the Buldana District of Maharashtra, India.</title>
        <authorList>
            <person name="Singh A."/>
            <person name="Kumar Jangir P."/>
            <person name="Sharma R."/>
            <person name="Singh A."/>
            <person name="Kumar Pinnaka A."/>
            <person name="Shivaji S."/>
        </authorList>
    </citation>
    <scope>NUCLEOTIDE SEQUENCE [LARGE SCALE GENOMIC DNA]</scope>
    <source>
        <strain evidence="5">CCUG 57479 / KCTC 22604 / LW1</strain>
    </source>
</reference>
<dbReference type="STRING" id="1189612.A33Q_2198"/>
<dbReference type="InterPro" id="IPR011330">
    <property type="entry name" value="Glyco_hydro/deAcase_b/a-brl"/>
</dbReference>
<organism evidence="4 5">
    <name type="scientific">Indibacter alkaliphilus (strain CCUG 57479 / KCTC 22604 / LW1)</name>
    <dbReference type="NCBI Taxonomy" id="1189612"/>
    <lineage>
        <taxon>Bacteria</taxon>
        <taxon>Pseudomonadati</taxon>
        <taxon>Bacteroidota</taxon>
        <taxon>Cytophagia</taxon>
        <taxon>Cytophagales</taxon>
        <taxon>Cyclobacteriaceae</taxon>
    </lineage>
</organism>
<keyword evidence="5" id="KW-1185">Reference proteome</keyword>
<dbReference type="GO" id="GO:0016810">
    <property type="term" value="F:hydrolase activity, acting on carbon-nitrogen (but not peptide) bonds"/>
    <property type="evidence" value="ECO:0007669"/>
    <property type="project" value="InterPro"/>
</dbReference>
<accession>S2E3U5</accession>
<dbReference type="Proteomes" id="UP000006073">
    <property type="component" value="Unassembled WGS sequence"/>
</dbReference>
<dbReference type="eggNOG" id="COG0726">
    <property type="taxonomic scope" value="Bacteria"/>
</dbReference>
<evidence type="ECO:0000313" key="4">
    <source>
        <dbReference type="EMBL" id="EOZ96888.1"/>
    </source>
</evidence>
<dbReference type="PANTHER" id="PTHR10587">
    <property type="entry name" value="GLYCOSYL TRANSFERASE-RELATED"/>
    <property type="match status" value="1"/>
</dbReference>
<evidence type="ECO:0000256" key="1">
    <source>
        <dbReference type="ARBA" id="ARBA00022723"/>
    </source>
</evidence>
<dbReference type="GO" id="GO:0046872">
    <property type="term" value="F:metal ion binding"/>
    <property type="evidence" value="ECO:0007669"/>
    <property type="project" value="UniProtKB-KW"/>
</dbReference>
<feature type="domain" description="NodB homology" evidence="3">
    <location>
        <begin position="10"/>
        <end position="190"/>
    </location>
</feature>
<dbReference type="AlphaFoldDB" id="S2E3U5"/>
<dbReference type="Gene3D" id="3.20.20.370">
    <property type="entry name" value="Glycoside hydrolase/deacetylase"/>
    <property type="match status" value="1"/>
</dbReference>
<proteinExistence type="predicted"/>
<name>S2E3U5_INDAL</name>
<dbReference type="InterPro" id="IPR050248">
    <property type="entry name" value="Polysacc_deacetylase_ArnD"/>
</dbReference>
<dbReference type="CDD" id="cd10917">
    <property type="entry name" value="CE4_NodB_like_6s_7s"/>
    <property type="match status" value="1"/>
</dbReference>
<gene>
    <name evidence="4" type="ORF">A33Q_2198</name>
</gene>
<protein>
    <submittedName>
        <fullName evidence="4">Polysaccharide deacetylase</fullName>
    </submittedName>
</protein>
<evidence type="ECO:0000313" key="5">
    <source>
        <dbReference type="Proteomes" id="UP000006073"/>
    </source>
</evidence>
<keyword evidence="1" id="KW-0479">Metal-binding</keyword>
<dbReference type="GO" id="GO:0005975">
    <property type="term" value="P:carbohydrate metabolic process"/>
    <property type="evidence" value="ECO:0007669"/>
    <property type="project" value="InterPro"/>
</dbReference>
<evidence type="ECO:0000259" key="3">
    <source>
        <dbReference type="PROSITE" id="PS51677"/>
    </source>
</evidence>
<keyword evidence="2" id="KW-0378">Hydrolase</keyword>
<dbReference type="GO" id="GO:0016020">
    <property type="term" value="C:membrane"/>
    <property type="evidence" value="ECO:0007669"/>
    <property type="project" value="TreeGrafter"/>
</dbReference>
<dbReference type="PANTHER" id="PTHR10587:SF133">
    <property type="entry name" value="CHITIN DEACETYLASE 1-RELATED"/>
    <property type="match status" value="1"/>
</dbReference>
<comment type="caution">
    <text evidence="4">The sequence shown here is derived from an EMBL/GenBank/DDBJ whole genome shotgun (WGS) entry which is preliminary data.</text>
</comment>
<sequence length="192" mass="22000">MLWNKSRSENKIYLTFDDGPVPGVTDFVLDELAKRKMKATFFMVGDNIRKHPALAKKVADAGHGIGNHTFHHANGYFTALEKYLSEIKACQQIIFEVLERKTTLFRPPYGKLTKKQFKAIHSNYQIVMWDVLSGDYDGDQPAAKCLHKTKKYSRNGSIVLFHDQLKTEKVLYKVLPPYLDFIKESGFQTAVL</sequence>
<dbReference type="InterPro" id="IPR002509">
    <property type="entry name" value="NODB_dom"/>
</dbReference>
<dbReference type="EMBL" id="ALWO02000032">
    <property type="protein sequence ID" value="EOZ96888.1"/>
    <property type="molecule type" value="Genomic_DNA"/>
</dbReference>
<dbReference type="SUPFAM" id="SSF88713">
    <property type="entry name" value="Glycoside hydrolase/deacetylase"/>
    <property type="match status" value="1"/>
</dbReference>
<dbReference type="Pfam" id="PF01522">
    <property type="entry name" value="Polysacc_deac_1"/>
    <property type="match status" value="1"/>
</dbReference>